<keyword evidence="2" id="KW-0472">Membrane</keyword>
<feature type="compositionally biased region" description="Basic and acidic residues" evidence="1">
    <location>
        <begin position="56"/>
        <end position="73"/>
    </location>
</feature>
<feature type="transmembrane region" description="Helical" evidence="2">
    <location>
        <begin position="12"/>
        <end position="36"/>
    </location>
</feature>
<name>A0A6C0ANG4_9ZZZZ</name>
<proteinExistence type="predicted"/>
<evidence type="ECO:0000313" key="3">
    <source>
        <dbReference type="EMBL" id="QHS80835.1"/>
    </source>
</evidence>
<feature type="compositionally biased region" description="Acidic residues" evidence="1">
    <location>
        <begin position="74"/>
        <end position="88"/>
    </location>
</feature>
<evidence type="ECO:0000256" key="2">
    <source>
        <dbReference type="SAM" id="Phobius"/>
    </source>
</evidence>
<evidence type="ECO:0000256" key="1">
    <source>
        <dbReference type="SAM" id="MobiDB-lite"/>
    </source>
</evidence>
<keyword evidence="2" id="KW-0812">Transmembrane</keyword>
<dbReference type="EMBL" id="MN740722">
    <property type="protein sequence ID" value="QHS80835.1"/>
    <property type="molecule type" value="Genomic_DNA"/>
</dbReference>
<sequence length="88" mass="10119">MPNYNEIFMTQFIQTLAQLSAGVVTAVFAVPVYSYYVKGNLFFSTNEYNEEYEISDINKEKSSNVNHDDRSSDTDVEDNVEETDEDEL</sequence>
<feature type="region of interest" description="Disordered" evidence="1">
    <location>
        <begin position="56"/>
        <end position="88"/>
    </location>
</feature>
<accession>A0A6C0ANG4</accession>
<dbReference type="AlphaFoldDB" id="A0A6C0ANG4"/>
<keyword evidence="2" id="KW-1133">Transmembrane helix</keyword>
<reference evidence="3" key="1">
    <citation type="journal article" date="2020" name="Nature">
        <title>Giant virus diversity and host interactions through global metagenomics.</title>
        <authorList>
            <person name="Schulz F."/>
            <person name="Roux S."/>
            <person name="Paez-Espino D."/>
            <person name="Jungbluth S."/>
            <person name="Walsh D.A."/>
            <person name="Denef V.J."/>
            <person name="McMahon K.D."/>
            <person name="Konstantinidis K.T."/>
            <person name="Eloe-Fadrosh E.A."/>
            <person name="Kyrpides N.C."/>
            <person name="Woyke T."/>
        </authorList>
    </citation>
    <scope>NUCLEOTIDE SEQUENCE</scope>
    <source>
        <strain evidence="3">GVMAG-S-1091796-13</strain>
    </source>
</reference>
<protein>
    <submittedName>
        <fullName evidence="3">Uncharacterized protein</fullName>
    </submittedName>
</protein>
<organism evidence="3">
    <name type="scientific">viral metagenome</name>
    <dbReference type="NCBI Taxonomy" id="1070528"/>
    <lineage>
        <taxon>unclassified sequences</taxon>
        <taxon>metagenomes</taxon>
        <taxon>organismal metagenomes</taxon>
    </lineage>
</organism>